<evidence type="ECO:0000256" key="4">
    <source>
        <dbReference type="ARBA" id="ARBA00048740"/>
    </source>
</evidence>
<name>A0A1G4MHI1_LACFM</name>
<evidence type="ECO:0000313" key="9">
    <source>
        <dbReference type="Proteomes" id="UP000190831"/>
    </source>
</evidence>
<keyword evidence="9" id="KW-1185">Reference proteome</keyword>
<dbReference type="InterPro" id="IPR029063">
    <property type="entry name" value="SAM-dependent_MTases_sf"/>
</dbReference>
<comment type="catalytic activity">
    <reaction evidence="5">
        <text>a 5'-end (N(2),N(7)-dimethyl 5'-triphosphoguanosine)-ribonucleoside in snRNA + S-adenosyl-L-methionine = a 5'-end (N(2),N(2),N(7)-trimethyl 5'-triphosphoguanosine)-ribonucleoside in snRNA + S-adenosyl-L-homocysteine + H(+)</text>
        <dbReference type="Rhea" id="RHEA:78479"/>
        <dbReference type="Rhea" id="RHEA-COMP:19087"/>
        <dbReference type="Rhea" id="RHEA-COMP:19089"/>
        <dbReference type="ChEBI" id="CHEBI:15378"/>
        <dbReference type="ChEBI" id="CHEBI:57856"/>
        <dbReference type="ChEBI" id="CHEBI:59789"/>
        <dbReference type="ChEBI" id="CHEBI:167623"/>
        <dbReference type="ChEBI" id="CHEBI:172880"/>
    </reaction>
    <physiologicalReaction direction="left-to-right" evidence="5">
        <dbReference type="Rhea" id="RHEA:78480"/>
    </physiologicalReaction>
</comment>
<dbReference type="CDD" id="cd02440">
    <property type="entry name" value="AdoMet_MTases"/>
    <property type="match status" value="1"/>
</dbReference>
<protein>
    <recommendedName>
        <fullName evidence="1">Trimethylguanosine synthase</fullName>
    </recommendedName>
    <alternativeName>
        <fullName evidence="7">Cap-specific guanine-N(2) methyltransferase</fullName>
    </alternativeName>
</protein>
<evidence type="ECO:0000256" key="6">
    <source>
        <dbReference type="ARBA" id="ARBA00049075"/>
    </source>
</evidence>
<dbReference type="Proteomes" id="UP000190831">
    <property type="component" value="Chromosome G"/>
</dbReference>
<sequence>MNSADSWDLGHFVHLDKHKYRKQRKELEKLWRDDAFLVNPDAKVADRTIYKYWKNRRTLFSLMGVKRLYLTKELWFSVTPETVAKFVARFIRSCLPEAHTVVDVFCGGGGNSIQLAMYFPKVYGVDCSVEHLYCTYRNAQAYGVEDRIWLKYGDWRKLSRRGRFERVKVDCVFASPPWGGPGYQKEEVFDLETGLAPVGLREMLRGFLRISSNVVLFLPRNSDLAQISRVTRELLGDDARCKVLYVKTGEYMKGILCFWGEPFYNYSQGSEAAVGNVHDVGDGKHSNEDGVQHARESLSVAIDYSEDG</sequence>
<comment type="catalytic activity">
    <reaction evidence="4">
        <text>a 5'-end (N(7)-methyl 5'-triphosphoguanosine)-ribonucleoside in snoRNA + S-adenosyl-L-methionine = a 5'-end (N(2),N(7)-dimethyl 5'-triphosphoguanosine)-ribonucleoside in snoRNA + S-adenosyl-L-homocysteine + H(+)</text>
        <dbReference type="Rhea" id="RHEA:78475"/>
        <dbReference type="Rhea" id="RHEA-COMP:19086"/>
        <dbReference type="Rhea" id="RHEA-COMP:19088"/>
        <dbReference type="ChEBI" id="CHEBI:15378"/>
        <dbReference type="ChEBI" id="CHEBI:57856"/>
        <dbReference type="ChEBI" id="CHEBI:59789"/>
        <dbReference type="ChEBI" id="CHEBI:156461"/>
        <dbReference type="ChEBI" id="CHEBI:172880"/>
    </reaction>
    <physiologicalReaction direction="left-to-right" evidence="4">
        <dbReference type="Rhea" id="RHEA:78476"/>
    </physiologicalReaction>
</comment>
<dbReference type="AlphaFoldDB" id="A0A1G4MHI1"/>
<dbReference type="Gene3D" id="3.40.50.150">
    <property type="entry name" value="Vaccinia Virus protein VP39"/>
    <property type="match status" value="1"/>
</dbReference>
<dbReference type="OrthoDB" id="194443at2759"/>
<dbReference type="SUPFAM" id="SSF53335">
    <property type="entry name" value="S-adenosyl-L-methionine-dependent methyltransferases"/>
    <property type="match status" value="1"/>
</dbReference>
<dbReference type="InterPro" id="IPR019012">
    <property type="entry name" value="RNA_cap_Gua-N2-MeTrfase"/>
</dbReference>
<comment type="catalytic activity">
    <reaction evidence="3">
        <text>a 5'-end (N(2),N(7)-dimethyl 5'-triphosphoguanosine)-ribonucleoside in snoRNA + S-adenosyl-L-methionine = a 5'-end (N(2),N(2),N(7)-trimethyl 5'-triphosphoguanosine)-ribonucleoside in snoRNA + S-adenosyl-L-homocysteine + H(+)</text>
        <dbReference type="Rhea" id="RHEA:78507"/>
        <dbReference type="Rhea" id="RHEA-COMP:19088"/>
        <dbReference type="Rhea" id="RHEA-COMP:19090"/>
        <dbReference type="ChEBI" id="CHEBI:15378"/>
        <dbReference type="ChEBI" id="CHEBI:57856"/>
        <dbReference type="ChEBI" id="CHEBI:59789"/>
        <dbReference type="ChEBI" id="CHEBI:167623"/>
        <dbReference type="ChEBI" id="CHEBI:172880"/>
    </reaction>
    <physiologicalReaction direction="left-to-right" evidence="3">
        <dbReference type="Rhea" id="RHEA:78508"/>
    </physiologicalReaction>
</comment>
<reference evidence="8 9" key="1">
    <citation type="submission" date="2016-03" db="EMBL/GenBank/DDBJ databases">
        <authorList>
            <person name="Devillers H."/>
        </authorList>
    </citation>
    <scope>NUCLEOTIDE SEQUENCE [LARGE SCALE GENOMIC DNA]</scope>
    <source>
        <strain evidence="8">CBS 6772</strain>
    </source>
</reference>
<organism evidence="8 9">
    <name type="scientific">Lachancea fermentati</name>
    <name type="common">Zygosaccharomyces fermentati</name>
    <dbReference type="NCBI Taxonomy" id="4955"/>
    <lineage>
        <taxon>Eukaryota</taxon>
        <taxon>Fungi</taxon>
        <taxon>Dikarya</taxon>
        <taxon>Ascomycota</taxon>
        <taxon>Saccharomycotina</taxon>
        <taxon>Saccharomycetes</taxon>
        <taxon>Saccharomycetales</taxon>
        <taxon>Saccharomycetaceae</taxon>
        <taxon>Lachancea</taxon>
    </lineage>
</organism>
<dbReference type="PANTHER" id="PTHR14741">
    <property type="entry name" value="S-ADENOSYLMETHIONINE-DEPENDENT METHYLTRANSFERASE RELATED"/>
    <property type="match status" value="1"/>
</dbReference>
<gene>
    <name evidence="8" type="ORF">LAFE_0G08548G</name>
</gene>
<comment type="catalytic activity">
    <reaction evidence="6">
        <text>a 5'-end (N(7)-methyl 5'-triphosphoguanosine)-ribonucleoside in snRNA + S-adenosyl-L-methionine = a 5'-end (N(2),N(7)-dimethyl 5'-triphosphoguanosine)-ribonucleoside in snRNA + S-adenosyl-L-homocysteine + H(+)</text>
        <dbReference type="Rhea" id="RHEA:78471"/>
        <dbReference type="Rhea" id="RHEA-COMP:19085"/>
        <dbReference type="Rhea" id="RHEA-COMP:19087"/>
        <dbReference type="ChEBI" id="CHEBI:15378"/>
        <dbReference type="ChEBI" id="CHEBI:57856"/>
        <dbReference type="ChEBI" id="CHEBI:59789"/>
        <dbReference type="ChEBI" id="CHEBI:156461"/>
        <dbReference type="ChEBI" id="CHEBI:172880"/>
    </reaction>
    <physiologicalReaction direction="left-to-right" evidence="6">
        <dbReference type="Rhea" id="RHEA:78472"/>
    </physiologicalReaction>
</comment>
<accession>A0A1G4MHI1</accession>
<dbReference type="GO" id="GO:0005634">
    <property type="term" value="C:nucleus"/>
    <property type="evidence" value="ECO:0007669"/>
    <property type="project" value="TreeGrafter"/>
</dbReference>
<dbReference type="OMA" id="KALCIYY"/>
<dbReference type="STRING" id="4955.A0A1G4MHI1"/>
<dbReference type="Pfam" id="PF09445">
    <property type="entry name" value="Methyltransf_15"/>
    <property type="match status" value="1"/>
</dbReference>
<comment type="similarity">
    <text evidence="2">Belongs to the methyltransferase superfamily. Trimethylguanosine synthase family.</text>
</comment>
<proteinExistence type="inferred from homology"/>
<evidence type="ECO:0000256" key="3">
    <source>
        <dbReference type="ARBA" id="ARBA00047418"/>
    </source>
</evidence>
<dbReference type="GO" id="GO:0071164">
    <property type="term" value="F:RNA cap trimethylguanosine synthase activity"/>
    <property type="evidence" value="ECO:0007669"/>
    <property type="project" value="TreeGrafter"/>
</dbReference>
<evidence type="ECO:0000256" key="2">
    <source>
        <dbReference type="ARBA" id="ARBA00025783"/>
    </source>
</evidence>
<dbReference type="EMBL" id="LT598486">
    <property type="protein sequence ID" value="SCW03353.1"/>
    <property type="molecule type" value="Genomic_DNA"/>
</dbReference>
<evidence type="ECO:0000313" key="8">
    <source>
        <dbReference type="EMBL" id="SCW03353.1"/>
    </source>
</evidence>
<evidence type="ECO:0000256" key="7">
    <source>
        <dbReference type="ARBA" id="ARBA00049790"/>
    </source>
</evidence>
<dbReference type="PANTHER" id="PTHR14741:SF32">
    <property type="entry name" value="TRIMETHYLGUANOSINE SYNTHASE"/>
    <property type="match status" value="1"/>
</dbReference>
<evidence type="ECO:0000256" key="5">
    <source>
        <dbReference type="ARBA" id="ARBA00048763"/>
    </source>
</evidence>
<evidence type="ECO:0000256" key="1">
    <source>
        <dbReference type="ARBA" id="ARBA00018517"/>
    </source>
</evidence>